<reference evidence="9 10" key="1">
    <citation type="submission" date="2016-03" db="EMBL/GenBank/DDBJ databases">
        <authorList>
            <person name="Sant'Anna F.H."/>
            <person name="Ambrosini A."/>
            <person name="Souza R."/>
            <person name="Bach E."/>
            <person name="Fernandes G."/>
            <person name="Balsanelli E."/>
            <person name="Baura V.A."/>
            <person name="Souza E.M."/>
            <person name="Passaglia L."/>
        </authorList>
    </citation>
    <scope>NUCLEOTIDE SEQUENCE [LARGE SCALE GENOMIC DNA]</scope>
    <source>
        <strain evidence="9 10">P26E</strain>
    </source>
</reference>
<evidence type="ECO:0000256" key="7">
    <source>
        <dbReference type="SAM" id="Phobius"/>
    </source>
</evidence>
<evidence type="ECO:0000313" key="10">
    <source>
        <dbReference type="Proteomes" id="UP000186058"/>
    </source>
</evidence>
<dbReference type="InterPro" id="IPR003838">
    <property type="entry name" value="ABC3_permease_C"/>
</dbReference>
<keyword evidence="4 7" id="KW-1133">Transmembrane helix</keyword>
<evidence type="ECO:0000313" key="9">
    <source>
        <dbReference type="EMBL" id="OKP83278.1"/>
    </source>
</evidence>
<evidence type="ECO:0000259" key="8">
    <source>
        <dbReference type="Pfam" id="PF02687"/>
    </source>
</evidence>
<dbReference type="Pfam" id="PF02687">
    <property type="entry name" value="FtsX"/>
    <property type="match status" value="1"/>
</dbReference>
<feature type="transmembrane region" description="Helical" evidence="7">
    <location>
        <begin position="149"/>
        <end position="172"/>
    </location>
</feature>
<dbReference type="PANTHER" id="PTHR30572">
    <property type="entry name" value="MEMBRANE COMPONENT OF TRANSPORTER-RELATED"/>
    <property type="match status" value="1"/>
</dbReference>
<evidence type="ECO:0000256" key="1">
    <source>
        <dbReference type="ARBA" id="ARBA00004651"/>
    </source>
</evidence>
<comment type="subcellular location">
    <subcellularLocation>
        <location evidence="1">Cell membrane</location>
        <topology evidence="1">Multi-pass membrane protein</topology>
    </subcellularLocation>
</comment>
<evidence type="ECO:0000256" key="2">
    <source>
        <dbReference type="ARBA" id="ARBA00022475"/>
    </source>
</evidence>
<keyword evidence="3 7" id="KW-0812">Transmembrane</keyword>
<name>A0ABX3ELX4_9BACL</name>
<comment type="caution">
    <text evidence="9">The sequence shown here is derived from an EMBL/GenBank/DDBJ whole genome shotgun (WGS) entry which is preliminary data.</text>
</comment>
<protein>
    <recommendedName>
        <fullName evidence="8">ABC3 transporter permease C-terminal domain-containing protein</fullName>
    </recommendedName>
</protein>
<keyword evidence="2" id="KW-1003">Cell membrane</keyword>
<comment type="similarity">
    <text evidence="6">Belongs to the ABC-4 integral membrane protein family.</text>
</comment>
<sequence length="230" mass="25396">MDGKHKGYLTVTVAGIVDQDLLSNEYNSSQVLSFFTSPEVYSRIMGTDTYSRIFILANPELSSLPITDYLKSLNEKDAGFNYTDRVTEIAQAKNDAMTFSILLYGFIGVIVLIGFLNIMNTVSTNLILRTKEFAVLKAIGMTQNEVRKMIILEGIFYGLLASLIGILLGTALNYGLHVLFAGILDTAWVFPWASIGIAFAGAMITSLAAAIWPMYRLNKVNIVDGLRREN</sequence>
<feature type="transmembrane region" description="Helical" evidence="7">
    <location>
        <begin position="101"/>
        <end position="128"/>
    </location>
</feature>
<keyword evidence="5 7" id="KW-0472">Membrane</keyword>
<organism evidence="9 10">
    <name type="scientific">Paenibacillus helianthi</name>
    <dbReference type="NCBI Taxonomy" id="1349432"/>
    <lineage>
        <taxon>Bacteria</taxon>
        <taxon>Bacillati</taxon>
        <taxon>Bacillota</taxon>
        <taxon>Bacilli</taxon>
        <taxon>Bacillales</taxon>
        <taxon>Paenibacillaceae</taxon>
        <taxon>Paenibacillus</taxon>
    </lineage>
</organism>
<evidence type="ECO:0000256" key="3">
    <source>
        <dbReference type="ARBA" id="ARBA00022692"/>
    </source>
</evidence>
<accession>A0ABX3ELX4</accession>
<dbReference type="EMBL" id="LVWI01000062">
    <property type="protein sequence ID" value="OKP83278.1"/>
    <property type="molecule type" value="Genomic_DNA"/>
</dbReference>
<feature type="domain" description="ABC3 transporter permease C-terminal" evidence="8">
    <location>
        <begin position="106"/>
        <end position="222"/>
    </location>
</feature>
<dbReference type="InterPro" id="IPR050250">
    <property type="entry name" value="Macrolide_Exporter_MacB"/>
</dbReference>
<dbReference type="Proteomes" id="UP000186058">
    <property type="component" value="Unassembled WGS sequence"/>
</dbReference>
<dbReference type="PANTHER" id="PTHR30572:SF4">
    <property type="entry name" value="ABC TRANSPORTER PERMEASE YTRF"/>
    <property type="match status" value="1"/>
</dbReference>
<evidence type="ECO:0000256" key="4">
    <source>
        <dbReference type="ARBA" id="ARBA00022989"/>
    </source>
</evidence>
<proteinExistence type="inferred from homology"/>
<keyword evidence="10" id="KW-1185">Reference proteome</keyword>
<evidence type="ECO:0000256" key="6">
    <source>
        <dbReference type="ARBA" id="ARBA00038076"/>
    </source>
</evidence>
<feature type="transmembrane region" description="Helical" evidence="7">
    <location>
        <begin position="192"/>
        <end position="212"/>
    </location>
</feature>
<evidence type="ECO:0000256" key="5">
    <source>
        <dbReference type="ARBA" id="ARBA00023136"/>
    </source>
</evidence>
<gene>
    <name evidence="9" type="ORF">A3844_22755</name>
</gene>